<dbReference type="Pfam" id="PF08757">
    <property type="entry name" value="CotH"/>
    <property type="match status" value="1"/>
</dbReference>
<gene>
    <name evidence="2" type="ORF">GCM10023168_23840</name>
</gene>
<evidence type="ECO:0000313" key="3">
    <source>
        <dbReference type="Proteomes" id="UP001500945"/>
    </source>
</evidence>
<sequence length="593" mass="63850">MAAAVAGSLLLPIGVLTSGVASASAAPAAVSAAFASTGLVTPDTPTVDITLPQGVTAAEIAKDPETTGVTIAVDSPDDNLDYPALGGGEIKGRGNFTWTLKKKPYQIKLKDAAPLLGMDSAKTWILLANHADASLMRNKIAFDLAGDIGMPFSPQSKWVDLRINGDYMGNYLLTEKVEVKANRVDLSDPSAVIAELDNNYGTAEDYYFRSTASKTVYTLKDQKGAVPSTVGDWNESAKTQATKVGWDDIKKDINTLDALLDQSTPDWAAISDLIDVESFVKMYLVQELTMNIDAANSSLYLYKNGTSDKLHAGPVWDFDITLGNYSRGEGSDTKSEFVKNLDVLRSTASPLWDDLFRNPDFVKQANAVWTEDVAYHASKLPSKIDDYKATVALSAANNFKRWSILGTPSLLGSSGGTYASSYSTEVSDLRSWVASRQSHLRKAYGDVPVLQYRAHVQSLGWLHRVNTGQIAGTVGQARRLEAFSLAKLTSPAAGSIQAKSHVQSIGWSSSWRSTDLVGTTGRGLRLEAFQLRLTSGLATRYNISYRAHVQGIGWQPWVTNGATAGTTGQAKRVEAVQVRILEKTSPTPVAPTP</sequence>
<evidence type="ECO:0008006" key="4">
    <source>
        <dbReference type="Google" id="ProtNLM"/>
    </source>
</evidence>
<name>A0ABP8KHX9_9MICO</name>
<dbReference type="PANTHER" id="PTHR40050:SF1">
    <property type="entry name" value="INNER SPORE COAT PROTEIN H"/>
    <property type="match status" value="1"/>
</dbReference>
<protein>
    <recommendedName>
        <fullName evidence="4">Hydrophobic W protein</fullName>
    </recommendedName>
</protein>
<accession>A0ABP8KHX9</accession>
<dbReference type="Proteomes" id="UP001500945">
    <property type="component" value="Unassembled WGS sequence"/>
</dbReference>
<dbReference type="InterPro" id="IPR006637">
    <property type="entry name" value="ChW"/>
</dbReference>
<organism evidence="2 3">
    <name type="scientific">Fodinibacter luteus</name>
    <dbReference type="NCBI Taxonomy" id="552064"/>
    <lineage>
        <taxon>Bacteria</taxon>
        <taxon>Bacillati</taxon>
        <taxon>Actinomycetota</taxon>
        <taxon>Actinomycetes</taxon>
        <taxon>Micrococcales</taxon>
        <taxon>Intrasporangiaceae</taxon>
        <taxon>Fodinibacter (ex Wang et al. 2009)</taxon>
    </lineage>
</organism>
<dbReference type="InterPro" id="IPR014867">
    <property type="entry name" value="Spore_coat_CotH_CotH2/3/7"/>
</dbReference>
<dbReference type="PANTHER" id="PTHR40050">
    <property type="entry name" value="INNER SPORE COAT PROTEIN H"/>
    <property type="match status" value="1"/>
</dbReference>
<dbReference type="SMART" id="SM00728">
    <property type="entry name" value="ChW"/>
    <property type="match status" value="3"/>
</dbReference>
<comment type="caution">
    <text evidence="2">The sequence shown here is derived from an EMBL/GenBank/DDBJ whole genome shotgun (WGS) entry which is preliminary data.</text>
</comment>
<keyword evidence="1" id="KW-0732">Signal</keyword>
<proteinExistence type="predicted"/>
<reference evidence="3" key="1">
    <citation type="journal article" date="2019" name="Int. J. Syst. Evol. Microbiol.">
        <title>The Global Catalogue of Microorganisms (GCM) 10K type strain sequencing project: providing services to taxonomists for standard genome sequencing and annotation.</title>
        <authorList>
            <consortium name="The Broad Institute Genomics Platform"/>
            <consortium name="The Broad Institute Genome Sequencing Center for Infectious Disease"/>
            <person name="Wu L."/>
            <person name="Ma J."/>
        </authorList>
    </citation>
    <scope>NUCLEOTIDE SEQUENCE [LARGE SCALE GENOMIC DNA]</scope>
    <source>
        <strain evidence="3">JCM 17809</strain>
    </source>
</reference>
<feature type="chain" id="PRO_5046692748" description="Hydrophobic W protein" evidence="1">
    <location>
        <begin position="24"/>
        <end position="593"/>
    </location>
</feature>
<evidence type="ECO:0000256" key="1">
    <source>
        <dbReference type="SAM" id="SignalP"/>
    </source>
</evidence>
<evidence type="ECO:0000313" key="2">
    <source>
        <dbReference type="EMBL" id="GAA4407613.1"/>
    </source>
</evidence>
<dbReference type="Pfam" id="PF07538">
    <property type="entry name" value="ChW"/>
    <property type="match status" value="3"/>
</dbReference>
<keyword evidence="3" id="KW-1185">Reference proteome</keyword>
<feature type="signal peptide" evidence="1">
    <location>
        <begin position="1"/>
        <end position="23"/>
    </location>
</feature>
<dbReference type="EMBL" id="BAABGM010000015">
    <property type="protein sequence ID" value="GAA4407613.1"/>
    <property type="molecule type" value="Genomic_DNA"/>
</dbReference>